<comment type="pathway">
    <text evidence="2">Secondary metabolite biosynthesis.</text>
</comment>
<dbReference type="PANTHER" id="PTHR46300:SF7">
    <property type="entry name" value="P450, PUTATIVE (EUROFUNG)-RELATED"/>
    <property type="match status" value="1"/>
</dbReference>
<dbReference type="AlphaFoldDB" id="A0AAD7AFY6"/>
<dbReference type="EMBL" id="JARIHO010000008">
    <property type="protein sequence ID" value="KAJ7357266.1"/>
    <property type="molecule type" value="Genomic_DNA"/>
</dbReference>
<keyword evidence="12" id="KW-1185">Reference proteome</keyword>
<evidence type="ECO:0000256" key="8">
    <source>
        <dbReference type="ARBA" id="ARBA00023033"/>
    </source>
</evidence>
<dbReference type="CDD" id="cd11065">
    <property type="entry name" value="CYP64-like"/>
    <property type="match status" value="1"/>
</dbReference>
<evidence type="ECO:0000256" key="1">
    <source>
        <dbReference type="ARBA" id="ARBA00001971"/>
    </source>
</evidence>
<dbReference type="GO" id="GO:0020037">
    <property type="term" value="F:heme binding"/>
    <property type="evidence" value="ECO:0007669"/>
    <property type="project" value="InterPro"/>
</dbReference>
<dbReference type="GO" id="GO:0005506">
    <property type="term" value="F:iron ion binding"/>
    <property type="evidence" value="ECO:0007669"/>
    <property type="project" value="InterPro"/>
</dbReference>
<evidence type="ECO:0000256" key="6">
    <source>
        <dbReference type="ARBA" id="ARBA00023002"/>
    </source>
</evidence>
<comment type="similarity">
    <text evidence="3 10">Belongs to the cytochrome P450 family.</text>
</comment>
<dbReference type="InterPro" id="IPR001128">
    <property type="entry name" value="Cyt_P450"/>
</dbReference>
<evidence type="ECO:0000256" key="2">
    <source>
        <dbReference type="ARBA" id="ARBA00005179"/>
    </source>
</evidence>
<comment type="cofactor">
    <cofactor evidence="1 9">
        <name>heme</name>
        <dbReference type="ChEBI" id="CHEBI:30413"/>
    </cofactor>
</comment>
<sequence>MSTRTLFYGFCISVVCLAAYRRVRMRARLPPGPPGRWLIGNLRDIPHDIPQWLTFKHWGEKFGEIVYLEVFTRRMVILNSYAAVAELLDKRSANYSDRPPMHMANDLMSWNWDFVHMRYSDRWRLHRKTFHQYFQSRAVPAYLPIQMRATRTLLQRLSKDPTHFDSHIREHSGGVILQVVYGYEIQPENDPYAALAQEAMENLNQTVHSGLFLVDFLPILKYVPAWLPGAGFKRKAKVWAKSSLALRDVPFESVKASMATGTATPSFSADNLAKLNKSASSPPSLEEVVKNCAGIAYLAGSDTTIAFLLTWILAMTLNPEAQAKARAEVDAIVGNRLPDFSDRDRSSFPYVNAMFEETLRWGPVTPLAVPHMNIAEDEYAGYRIPAGTTIVANAFAILHDADIFPEPDKFIPERFLPEDGKVPSIRPADVAFGFGRRICPGRYLALNSTWIVMVSILKTYIIGEALGADGKYITPQVDFSSGTVSHPKPFKCSFTVRSPEALALIQSG</sequence>
<dbReference type="GO" id="GO:0004497">
    <property type="term" value="F:monooxygenase activity"/>
    <property type="evidence" value="ECO:0007669"/>
    <property type="project" value="UniProtKB-KW"/>
</dbReference>
<dbReference type="Proteomes" id="UP001218218">
    <property type="component" value="Unassembled WGS sequence"/>
</dbReference>
<feature type="binding site" description="axial binding residue" evidence="9">
    <location>
        <position position="439"/>
    </location>
    <ligand>
        <name>heme</name>
        <dbReference type="ChEBI" id="CHEBI:30413"/>
    </ligand>
    <ligandPart>
        <name>Fe</name>
        <dbReference type="ChEBI" id="CHEBI:18248"/>
    </ligandPart>
</feature>
<dbReference type="Gene3D" id="1.10.630.10">
    <property type="entry name" value="Cytochrome P450"/>
    <property type="match status" value="1"/>
</dbReference>
<dbReference type="SUPFAM" id="SSF48264">
    <property type="entry name" value="Cytochrome P450"/>
    <property type="match status" value="1"/>
</dbReference>
<dbReference type="InterPro" id="IPR002401">
    <property type="entry name" value="Cyt_P450_E_grp-I"/>
</dbReference>
<dbReference type="PANTHER" id="PTHR46300">
    <property type="entry name" value="P450, PUTATIVE (EUROFUNG)-RELATED-RELATED"/>
    <property type="match status" value="1"/>
</dbReference>
<organism evidence="11 12">
    <name type="scientific">Mycena albidolilacea</name>
    <dbReference type="NCBI Taxonomy" id="1033008"/>
    <lineage>
        <taxon>Eukaryota</taxon>
        <taxon>Fungi</taxon>
        <taxon>Dikarya</taxon>
        <taxon>Basidiomycota</taxon>
        <taxon>Agaricomycotina</taxon>
        <taxon>Agaricomycetes</taxon>
        <taxon>Agaricomycetidae</taxon>
        <taxon>Agaricales</taxon>
        <taxon>Marasmiineae</taxon>
        <taxon>Mycenaceae</taxon>
        <taxon>Mycena</taxon>
    </lineage>
</organism>
<accession>A0AAD7AFY6</accession>
<dbReference type="InterPro" id="IPR050364">
    <property type="entry name" value="Cytochrome_P450_fung"/>
</dbReference>
<keyword evidence="6 10" id="KW-0560">Oxidoreductase</keyword>
<gene>
    <name evidence="11" type="ORF">DFH08DRAFT_479237</name>
</gene>
<name>A0AAD7AFY6_9AGAR</name>
<evidence type="ECO:0000313" key="11">
    <source>
        <dbReference type="EMBL" id="KAJ7357266.1"/>
    </source>
</evidence>
<evidence type="ECO:0000256" key="9">
    <source>
        <dbReference type="PIRSR" id="PIRSR602401-1"/>
    </source>
</evidence>
<dbReference type="PRINTS" id="PR00463">
    <property type="entry name" value="EP450I"/>
</dbReference>
<keyword evidence="5 9" id="KW-0479">Metal-binding</keyword>
<dbReference type="Pfam" id="PF00067">
    <property type="entry name" value="p450"/>
    <property type="match status" value="1"/>
</dbReference>
<dbReference type="InterPro" id="IPR036396">
    <property type="entry name" value="Cyt_P450_sf"/>
</dbReference>
<keyword evidence="4 9" id="KW-0349">Heme</keyword>
<evidence type="ECO:0000313" key="12">
    <source>
        <dbReference type="Proteomes" id="UP001218218"/>
    </source>
</evidence>
<dbReference type="PROSITE" id="PS00086">
    <property type="entry name" value="CYTOCHROME_P450"/>
    <property type="match status" value="1"/>
</dbReference>
<dbReference type="PRINTS" id="PR00385">
    <property type="entry name" value="P450"/>
</dbReference>
<dbReference type="InterPro" id="IPR017972">
    <property type="entry name" value="Cyt_P450_CS"/>
</dbReference>
<keyword evidence="8 10" id="KW-0503">Monooxygenase</keyword>
<comment type="caution">
    <text evidence="11">The sequence shown here is derived from an EMBL/GenBank/DDBJ whole genome shotgun (WGS) entry which is preliminary data.</text>
</comment>
<evidence type="ECO:0000256" key="5">
    <source>
        <dbReference type="ARBA" id="ARBA00022723"/>
    </source>
</evidence>
<protein>
    <submittedName>
        <fullName evidence="11">Cytochrome P450</fullName>
    </submittedName>
</protein>
<evidence type="ECO:0000256" key="10">
    <source>
        <dbReference type="RuleBase" id="RU000461"/>
    </source>
</evidence>
<evidence type="ECO:0000256" key="7">
    <source>
        <dbReference type="ARBA" id="ARBA00023004"/>
    </source>
</evidence>
<reference evidence="11" key="1">
    <citation type="submission" date="2023-03" db="EMBL/GenBank/DDBJ databases">
        <title>Massive genome expansion in bonnet fungi (Mycena s.s.) driven by repeated elements and novel gene families across ecological guilds.</title>
        <authorList>
            <consortium name="Lawrence Berkeley National Laboratory"/>
            <person name="Harder C.B."/>
            <person name="Miyauchi S."/>
            <person name="Viragh M."/>
            <person name="Kuo A."/>
            <person name="Thoen E."/>
            <person name="Andreopoulos B."/>
            <person name="Lu D."/>
            <person name="Skrede I."/>
            <person name="Drula E."/>
            <person name="Henrissat B."/>
            <person name="Morin E."/>
            <person name="Kohler A."/>
            <person name="Barry K."/>
            <person name="LaButti K."/>
            <person name="Morin E."/>
            <person name="Salamov A."/>
            <person name="Lipzen A."/>
            <person name="Mereny Z."/>
            <person name="Hegedus B."/>
            <person name="Baldrian P."/>
            <person name="Stursova M."/>
            <person name="Weitz H."/>
            <person name="Taylor A."/>
            <person name="Grigoriev I.V."/>
            <person name="Nagy L.G."/>
            <person name="Martin F."/>
            <person name="Kauserud H."/>
        </authorList>
    </citation>
    <scope>NUCLEOTIDE SEQUENCE</scope>
    <source>
        <strain evidence="11">CBHHK002</strain>
    </source>
</reference>
<keyword evidence="7 9" id="KW-0408">Iron</keyword>
<dbReference type="GO" id="GO:0016705">
    <property type="term" value="F:oxidoreductase activity, acting on paired donors, with incorporation or reduction of molecular oxygen"/>
    <property type="evidence" value="ECO:0007669"/>
    <property type="project" value="InterPro"/>
</dbReference>
<evidence type="ECO:0000256" key="4">
    <source>
        <dbReference type="ARBA" id="ARBA00022617"/>
    </source>
</evidence>
<evidence type="ECO:0000256" key="3">
    <source>
        <dbReference type="ARBA" id="ARBA00010617"/>
    </source>
</evidence>
<proteinExistence type="inferred from homology"/>